<gene>
    <name evidence="2" type="ORF">ENJ89_01485</name>
</gene>
<proteinExistence type="predicted"/>
<dbReference type="InterPro" id="IPR017853">
    <property type="entry name" value="GH"/>
</dbReference>
<dbReference type="InterPro" id="IPR032091">
    <property type="entry name" value="Malt_amylase-like_C"/>
</dbReference>
<dbReference type="PROSITE" id="PS51257">
    <property type="entry name" value="PROKAR_LIPOPROTEIN"/>
    <property type="match status" value="1"/>
</dbReference>
<evidence type="ECO:0000259" key="1">
    <source>
        <dbReference type="SMART" id="SM00642"/>
    </source>
</evidence>
<dbReference type="Gene3D" id="3.20.20.80">
    <property type="entry name" value="Glycosidases"/>
    <property type="match status" value="1"/>
</dbReference>
<dbReference type="AlphaFoldDB" id="A0A7V5UE10"/>
<sequence length="453" mass="52841">MRHILRAALFVLVISGFMVQSCGKEPVEKKRVMGVAHPEWSRNKTIYELNVRQFSPSGTFKAVEQRLVALKDLGVGIIWLMPIHPIGQKNRKGALGSPYSVQDYFAVNPEYGTLQDFKALVEKVHRLGMYVILDWVANHTAWDNPLLKQHPEWFKRDSAGNFVSPAPDWTDVVDLDYSQRGLWQYMIKAMKYWVEVMDVDGFRCDVAEMVPLAFWENARAELDKIKPVFMLAEGEKPELHRAFDMTYSWKMHYLWNAIADGDRSAKEIDDLLREEKKMYPADAYRMRFISNHDENAWKGTAFERLDGGVRAFSVLMTTIPGKPLLYNGQEVGLDKRLKFFDKDPIEWKINNYRRFYRRLFTLYQAEPALYEGSMTKIPTEMDSRVYAFAREKGNRRVVVILNLSPVRVKVDIDSDYLDGSMVEYFTGIKVNYHGHHTFDLEPWAYRLYLPKND</sequence>
<dbReference type="Gene3D" id="2.60.40.1180">
    <property type="entry name" value="Golgi alpha-mannosidase II"/>
    <property type="match status" value="1"/>
</dbReference>
<organism evidence="2">
    <name type="scientific">Caldithrix abyssi</name>
    <dbReference type="NCBI Taxonomy" id="187145"/>
    <lineage>
        <taxon>Bacteria</taxon>
        <taxon>Pseudomonadati</taxon>
        <taxon>Calditrichota</taxon>
        <taxon>Calditrichia</taxon>
        <taxon>Calditrichales</taxon>
        <taxon>Calditrichaceae</taxon>
        <taxon>Caldithrix</taxon>
    </lineage>
</organism>
<dbReference type="SUPFAM" id="SSF51011">
    <property type="entry name" value="Glycosyl hydrolase domain"/>
    <property type="match status" value="1"/>
</dbReference>
<feature type="domain" description="Glycosyl hydrolase family 13 catalytic" evidence="1">
    <location>
        <begin position="48"/>
        <end position="361"/>
    </location>
</feature>
<dbReference type="GO" id="GO:0005975">
    <property type="term" value="P:carbohydrate metabolic process"/>
    <property type="evidence" value="ECO:0007669"/>
    <property type="project" value="InterPro"/>
</dbReference>
<dbReference type="SMART" id="SM00642">
    <property type="entry name" value="Aamy"/>
    <property type="match status" value="1"/>
</dbReference>
<dbReference type="EMBL" id="DROD01000105">
    <property type="protein sequence ID" value="HHJ51840.1"/>
    <property type="molecule type" value="Genomic_DNA"/>
</dbReference>
<evidence type="ECO:0000313" key="2">
    <source>
        <dbReference type="EMBL" id="HHJ51840.1"/>
    </source>
</evidence>
<comment type="caution">
    <text evidence="2">The sequence shown here is derived from an EMBL/GenBank/DDBJ whole genome shotgun (WGS) entry which is preliminary data.</text>
</comment>
<dbReference type="InterPro" id="IPR013780">
    <property type="entry name" value="Glyco_hydro_b"/>
</dbReference>
<protein>
    <submittedName>
        <fullName evidence="2">Alpha-amylase</fullName>
    </submittedName>
</protein>
<dbReference type="CDD" id="cd11313">
    <property type="entry name" value="AmyAc_arch_bac_AmyA"/>
    <property type="match status" value="1"/>
</dbReference>
<accession>A0A7V5UE10</accession>
<dbReference type="InterPro" id="IPR006047">
    <property type="entry name" value="GH13_cat_dom"/>
</dbReference>
<dbReference type="PANTHER" id="PTHR47786:SF2">
    <property type="entry name" value="GLYCOSYL HYDROLASE FAMILY 13 CATALYTIC DOMAIN-CONTAINING PROTEIN"/>
    <property type="match status" value="1"/>
</dbReference>
<name>A0A7V5UE10_CALAY</name>
<dbReference type="SUPFAM" id="SSF51445">
    <property type="entry name" value="(Trans)glycosidases"/>
    <property type="match status" value="1"/>
</dbReference>
<dbReference type="Proteomes" id="UP000886124">
    <property type="component" value="Unassembled WGS sequence"/>
</dbReference>
<reference evidence="2" key="1">
    <citation type="journal article" date="2020" name="mSystems">
        <title>Genome- and Community-Level Interaction Insights into Carbon Utilization and Element Cycling Functions of Hydrothermarchaeota in Hydrothermal Sediment.</title>
        <authorList>
            <person name="Zhou Z."/>
            <person name="Liu Y."/>
            <person name="Xu W."/>
            <person name="Pan J."/>
            <person name="Luo Z.H."/>
            <person name="Li M."/>
        </authorList>
    </citation>
    <scope>NUCLEOTIDE SEQUENCE [LARGE SCALE GENOMIC DNA]</scope>
    <source>
        <strain evidence="2">HyVt-527</strain>
    </source>
</reference>
<dbReference type="Pfam" id="PF00128">
    <property type="entry name" value="Alpha-amylase"/>
    <property type="match status" value="2"/>
</dbReference>
<dbReference type="PANTHER" id="PTHR47786">
    <property type="entry name" value="ALPHA-1,4-GLUCAN:MALTOSE-1-PHOSPHATE MALTOSYLTRANSFERASE"/>
    <property type="match status" value="1"/>
</dbReference>
<dbReference type="Pfam" id="PF16657">
    <property type="entry name" value="Malt_amylase_C"/>
    <property type="match status" value="1"/>
</dbReference>